<feature type="region of interest" description="Disordered" evidence="1">
    <location>
        <begin position="302"/>
        <end position="336"/>
    </location>
</feature>
<organism evidence="3">
    <name type="scientific">Colletotrichum fructicola (strain Nara gc5)</name>
    <name type="common">Anthracnose fungus</name>
    <name type="synonym">Colletotrichum gloeosporioides (strain Nara gc5)</name>
    <dbReference type="NCBI Taxonomy" id="1213859"/>
    <lineage>
        <taxon>Eukaryota</taxon>
        <taxon>Fungi</taxon>
        <taxon>Dikarya</taxon>
        <taxon>Ascomycota</taxon>
        <taxon>Pezizomycotina</taxon>
        <taxon>Sordariomycetes</taxon>
        <taxon>Hypocreomycetidae</taxon>
        <taxon>Glomerellales</taxon>
        <taxon>Glomerellaceae</taxon>
        <taxon>Colletotrichum</taxon>
        <taxon>Colletotrichum gloeosporioides species complex</taxon>
    </lineage>
</organism>
<dbReference type="STRING" id="1213859.L2FKM4"/>
<name>L2FKM4_COLFN</name>
<evidence type="ECO:0000259" key="2">
    <source>
        <dbReference type="Pfam" id="PF10382"/>
    </source>
</evidence>
<feature type="compositionally biased region" description="Polar residues" evidence="1">
    <location>
        <begin position="671"/>
        <end position="688"/>
    </location>
</feature>
<feature type="compositionally biased region" description="Basic and acidic residues" evidence="1">
    <location>
        <begin position="494"/>
        <end position="503"/>
    </location>
</feature>
<dbReference type="AlphaFoldDB" id="L2FKM4"/>
<dbReference type="GO" id="GO:0005634">
    <property type="term" value="C:nucleus"/>
    <property type="evidence" value="ECO:0007669"/>
    <property type="project" value="TreeGrafter"/>
</dbReference>
<evidence type="ECO:0000256" key="1">
    <source>
        <dbReference type="SAM" id="MobiDB-lite"/>
    </source>
</evidence>
<feature type="region of interest" description="Disordered" evidence="1">
    <location>
        <begin position="348"/>
        <end position="396"/>
    </location>
</feature>
<reference evidence="3" key="1">
    <citation type="submission" date="2012-08" db="EMBL/GenBank/DDBJ databases">
        <title>Genome analysis of Colletotrichum orbiculare and Colletotrichum fructicola.</title>
        <authorList>
            <person name="Gan P.H.P."/>
            <person name="Ikeda K."/>
            <person name="Irieda H."/>
            <person name="Narusaka M."/>
            <person name="O'Connell R.J."/>
            <person name="Narusaka Y."/>
            <person name="Takano Y."/>
            <person name="Kubo Y."/>
            <person name="Shirasu K."/>
        </authorList>
    </citation>
    <scope>NUCLEOTIDE SEQUENCE</scope>
    <source>
        <strain evidence="3">Nara gc5</strain>
    </source>
</reference>
<dbReference type="GO" id="GO:0006302">
    <property type="term" value="P:double-strand break repair"/>
    <property type="evidence" value="ECO:0007669"/>
    <property type="project" value="TreeGrafter"/>
</dbReference>
<sequence length="732" mass="81061">MPLIKRHSQPSGLPASAPVHEFICLFTHDLKRKQKRWQDGRLKFHTFNKRIMVYDERGNFIGDMHWNEDFAFGEGEEFNLERGAVIVQVAECIGTKDQDLTDLLDKRARDRQQQQQQQRRRRRRQQQHQAQQQPHPHFKQRHLADVFNTPRGPQGRAAIPTTSPYEDRIAAQAPSSQDEDARPAKRRKRDVSPPSKSGYAQNLFGTTLTLSSWSASASIRSQPLITPINEGSRSARPVRAANIAHEPLPAAVDLTIDAHTPSKTSSTRAFQKHQAASGQPSGIRKTKAIAVVKPCEVSQADPVQRVDQLPRSSDEFPISTEHPREKGTQSQKPDRFTIDEVSFLASTMTGDMAPSLRETQKPKNKKAHHSGLCSGKSSTDSKPSQRSTEDAVREGEWTKCDVVSTIAIQPDTPDEPKAKLRIKSRQKRGLLMVSNMSNRATSRSPADYDRMSELDATTDRMTVACKDTSLVIPRVSCSPNIEQGDDLPVTAKDQTTRRNDRMSIDLSRSGDGNDGLQQRCEGQNDNQWLQTSRDMDTTTLPDAGMVCRHSRGQGGQSMRDAHQDTEAWSVHVGPRLASLGRRSVKSKEIIGSFDQRQSLSRDQSSEPELGFFQEVNKLKNERAPRFSNNEGINILQSEVPKSTKGARLVNPATRGRKAATKSDAAGAVPQSFISANSSLTPPSVTASKPDSDKDTGPEEADTSTVHLPGFSKANGGPWSREAYDLLGCARPG</sequence>
<dbReference type="EMBL" id="KB021029">
    <property type="protein sequence ID" value="ELA26740.1"/>
    <property type="molecule type" value="Genomic_DNA"/>
</dbReference>
<protein>
    <recommendedName>
        <fullName evidence="2">5'-3' DNA helicase ZGRF1-like N-terminal domain-containing protein</fullName>
    </recommendedName>
</protein>
<feature type="region of interest" description="Disordered" evidence="1">
    <location>
        <begin position="653"/>
        <end position="720"/>
    </location>
</feature>
<dbReference type="Pfam" id="PF10382">
    <property type="entry name" value="ZGRF1-like_N"/>
    <property type="match status" value="1"/>
</dbReference>
<dbReference type="GO" id="GO:0035861">
    <property type="term" value="C:site of double-strand break"/>
    <property type="evidence" value="ECO:0007669"/>
    <property type="project" value="TreeGrafter"/>
</dbReference>
<feature type="region of interest" description="Disordered" evidence="1">
    <location>
        <begin position="483"/>
        <end position="518"/>
    </location>
</feature>
<dbReference type="PANTHER" id="PTHR28535">
    <property type="entry name" value="ZINC FINGER GRF-TYPE CONTAINING 1"/>
    <property type="match status" value="1"/>
</dbReference>
<feature type="region of interest" description="Disordered" evidence="1">
    <location>
        <begin position="108"/>
        <end position="201"/>
    </location>
</feature>
<feature type="compositionally biased region" description="Basic and acidic residues" evidence="1">
    <location>
        <begin position="321"/>
        <end position="336"/>
    </location>
</feature>
<feature type="compositionally biased region" description="Polar residues" evidence="1">
    <location>
        <begin position="375"/>
        <end position="386"/>
    </location>
</feature>
<feature type="domain" description="5'-3' DNA helicase ZGRF1-like N-terminal" evidence="2">
    <location>
        <begin position="19"/>
        <end position="100"/>
    </location>
</feature>
<feature type="compositionally biased region" description="Basic and acidic residues" evidence="1">
    <location>
        <begin position="387"/>
        <end position="396"/>
    </location>
</feature>
<evidence type="ECO:0000313" key="3">
    <source>
        <dbReference type="EMBL" id="ELA26740.1"/>
    </source>
</evidence>
<dbReference type="InterPro" id="IPR018838">
    <property type="entry name" value="ZGRF1-like_N"/>
</dbReference>
<dbReference type="PANTHER" id="PTHR28535:SF1">
    <property type="entry name" value="PROTEIN ZGRF1"/>
    <property type="match status" value="1"/>
</dbReference>
<gene>
    <name evidence="3" type="ORF">CGGC5_12283</name>
</gene>
<proteinExistence type="predicted"/>
<dbReference type="HOGENOM" id="CLU_006584_0_0_1"/>
<accession>L2FKM4</accession>
<dbReference type="InterPro" id="IPR052800">
    <property type="entry name" value="DNA_Repair_Helicase_ZGRF1"/>
</dbReference>